<evidence type="ECO:0000313" key="4">
    <source>
        <dbReference type="Proteomes" id="UP000076420"/>
    </source>
</evidence>
<feature type="chain" id="PRO_5012722605" evidence="2">
    <location>
        <begin position="20"/>
        <end position="251"/>
    </location>
</feature>
<organism evidence="3 4">
    <name type="scientific">Biomphalaria glabrata</name>
    <name type="common">Bloodfluke planorb</name>
    <name type="synonym">Freshwater snail</name>
    <dbReference type="NCBI Taxonomy" id="6526"/>
    <lineage>
        <taxon>Eukaryota</taxon>
        <taxon>Metazoa</taxon>
        <taxon>Spiralia</taxon>
        <taxon>Lophotrochozoa</taxon>
        <taxon>Mollusca</taxon>
        <taxon>Gastropoda</taxon>
        <taxon>Heterobranchia</taxon>
        <taxon>Euthyneura</taxon>
        <taxon>Panpulmonata</taxon>
        <taxon>Hygrophila</taxon>
        <taxon>Lymnaeoidea</taxon>
        <taxon>Planorbidae</taxon>
        <taxon>Biomphalaria</taxon>
    </lineage>
</organism>
<feature type="compositionally biased region" description="Gly residues" evidence="1">
    <location>
        <begin position="233"/>
        <end position="251"/>
    </location>
</feature>
<protein>
    <submittedName>
        <fullName evidence="3">Uncharacterized protein</fullName>
    </submittedName>
</protein>
<dbReference type="VEuPathDB" id="VectorBase:BGLB024162"/>
<dbReference type="KEGG" id="bgt:106050120"/>
<feature type="compositionally biased region" description="Pro residues" evidence="1">
    <location>
        <begin position="213"/>
        <end position="231"/>
    </location>
</feature>
<dbReference type="RefSeq" id="XP_013060509.2">
    <property type="nucleotide sequence ID" value="XM_013205055.2"/>
</dbReference>
<keyword evidence="2" id="KW-0732">Signal</keyword>
<dbReference type="AlphaFoldDB" id="A0A2C9KVY5"/>
<dbReference type="OrthoDB" id="6161005at2759"/>
<sequence>MNPKLTLAILVLICSLADAKGRGGEGGRGRPGGGSGGDSADEDSGERGKDNRDFSDRYTWGVEVDAANVVQQLALVSINDSVVITRSADLQALNISRSTSVYDFSNSTSILAIGVENYCFLIQTRRSLDGIVDILKTLNNTNTSVNPASTLNGDTTPLTAAEVQELYASHRDVRQVCRRGRRNLVIRAEPTTDPQDNVIQVISLTDLFQISRPTPPTRPPTTPRPTPPPAGRPGKGGPGGRDGPGGRGGRH</sequence>
<dbReference type="Proteomes" id="UP000076420">
    <property type="component" value="Unassembled WGS sequence"/>
</dbReference>
<reference evidence="3" key="1">
    <citation type="submission" date="2020-05" db="UniProtKB">
        <authorList>
            <consortium name="EnsemblMetazoa"/>
        </authorList>
    </citation>
    <scope>IDENTIFICATION</scope>
    <source>
        <strain evidence="3">BB02</strain>
    </source>
</reference>
<feature type="region of interest" description="Disordered" evidence="1">
    <location>
        <begin position="208"/>
        <end position="251"/>
    </location>
</feature>
<feature type="region of interest" description="Disordered" evidence="1">
    <location>
        <begin position="21"/>
        <end position="52"/>
    </location>
</feature>
<dbReference type="VEuPathDB" id="VectorBase:BGLAX_040424"/>
<feature type="signal peptide" evidence="2">
    <location>
        <begin position="1"/>
        <end position="19"/>
    </location>
</feature>
<dbReference type="EnsemblMetazoa" id="BGLB024162-RA">
    <property type="protein sequence ID" value="BGLB024162-PA"/>
    <property type="gene ID" value="BGLB024162"/>
</dbReference>
<accession>A0A2C9KVY5</accession>
<gene>
    <name evidence="3" type="primary">106050120</name>
</gene>
<evidence type="ECO:0000256" key="1">
    <source>
        <dbReference type="SAM" id="MobiDB-lite"/>
    </source>
</evidence>
<evidence type="ECO:0000256" key="2">
    <source>
        <dbReference type="SAM" id="SignalP"/>
    </source>
</evidence>
<name>A0A2C9KVY5_BIOGL</name>
<evidence type="ECO:0000313" key="3">
    <source>
        <dbReference type="EnsemblMetazoa" id="BGLB024162-PA"/>
    </source>
</evidence>
<proteinExistence type="predicted"/>